<comment type="caution">
    <text evidence="1">The sequence shown here is derived from an EMBL/GenBank/DDBJ whole genome shotgun (WGS) entry which is preliminary data.</text>
</comment>
<sequence>MSSVLNQDEYFRQAHVHTGDDGRGLRRVLVDGVECQDVCYADTALGIVVAAFRPLRVVPGTDEIDQFVMLGDVVVEPMNALGWPECHGD</sequence>
<keyword evidence="2" id="KW-1185">Reference proteome</keyword>
<gene>
    <name evidence="1" type="ORF">L4G47_06290</name>
</gene>
<dbReference type="RefSeq" id="WP_237251063.1">
    <property type="nucleotide sequence ID" value="NZ_JAKJXH010000005.1"/>
</dbReference>
<dbReference type="EMBL" id="JAKJXH010000005">
    <property type="protein sequence ID" value="MCF7541828.1"/>
    <property type="molecule type" value="Genomic_DNA"/>
</dbReference>
<proteinExistence type="predicted"/>
<evidence type="ECO:0000313" key="1">
    <source>
        <dbReference type="EMBL" id="MCF7541828.1"/>
    </source>
</evidence>
<reference evidence="1" key="1">
    <citation type="submission" date="2022-01" db="EMBL/GenBank/DDBJ databases">
        <title>Pseudomonas sp. nov. isolated from Antarctic regolith.</title>
        <authorList>
            <person name="Novakova D."/>
            <person name="Sedlar K."/>
        </authorList>
    </citation>
    <scope>NUCLEOTIDE SEQUENCE</scope>
    <source>
        <strain evidence="1">P2647</strain>
    </source>
</reference>
<organism evidence="1 2">
    <name type="scientific">Pseudomonas petrae</name>
    <dbReference type="NCBI Taxonomy" id="2912190"/>
    <lineage>
        <taxon>Bacteria</taxon>
        <taxon>Pseudomonadati</taxon>
        <taxon>Pseudomonadota</taxon>
        <taxon>Gammaproteobacteria</taxon>
        <taxon>Pseudomonadales</taxon>
        <taxon>Pseudomonadaceae</taxon>
        <taxon>Pseudomonas</taxon>
    </lineage>
</organism>
<evidence type="ECO:0000313" key="2">
    <source>
        <dbReference type="Proteomes" id="UP001162905"/>
    </source>
</evidence>
<dbReference type="Proteomes" id="UP001162905">
    <property type="component" value="Unassembled WGS sequence"/>
</dbReference>
<protein>
    <submittedName>
        <fullName evidence="1">Uncharacterized protein</fullName>
    </submittedName>
</protein>
<name>A0ABS9I1Z4_9PSED</name>
<accession>A0ABS9I1Z4</accession>